<keyword evidence="3" id="KW-1185">Reference proteome</keyword>
<feature type="signal peptide" evidence="1">
    <location>
        <begin position="1"/>
        <end position="20"/>
    </location>
</feature>
<organism evidence="2 3">
    <name type="scientific">Deinococcus daejeonensis</name>
    <dbReference type="NCBI Taxonomy" id="1007098"/>
    <lineage>
        <taxon>Bacteria</taxon>
        <taxon>Thermotogati</taxon>
        <taxon>Deinococcota</taxon>
        <taxon>Deinococci</taxon>
        <taxon>Deinococcales</taxon>
        <taxon>Deinococcaceae</taxon>
        <taxon>Deinococcus</taxon>
    </lineage>
</organism>
<proteinExistence type="predicted"/>
<accession>A0ABQ2JGT3</accession>
<name>A0ABQ2JGT3_9DEIO</name>
<keyword evidence="1" id="KW-0732">Signal</keyword>
<dbReference type="Proteomes" id="UP000645517">
    <property type="component" value="Unassembled WGS sequence"/>
</dbReference>
<evidence type="ECO:0000313" key="3">
    <source>
        <dbReference type="Proteomes" id="UP000645517"/>
    </source>
</evidence>
<dbReference type="EMBL" id="BMOR01000033">
    <property type="protein sequence ID" value="GGN46586.1"/>
    <property type="molecule type" value="Genomic_DNA"/>
</dbReference>
<protein>
    <submittedName>
        <fullName evidence="2">Uncharacterized protein</fullName>
    </submittedName>
</protein>
<reference evidence="3" key="1">
    <citation type="journal article" date="2019" name="Int. J. Syst. Evol. Microbiol.">
        <title>The Global Catalogue of Microorganisms (GCM) 10K type strain sequencing project: providing services to taxonomists for standard genome sequencing and annotation.</title>
        <authorList>
            <consortium name="The Broad Institute Genomics Platform"/>
            <consortium name="The Broad Institute Genome Sequencing Center for Infectious Disease"/>
            <person name="Wu L."/>
            <person name="Ma J."/>
        </authorList>
    </citation>
    <scope>NUCLEOTIDE SEQUENCE [LARGE SCALE GENOMIC DNA]</scope>
    <source>
        <strain evidence="3">JCM 16918</strain>
    </source>
</reference>
<dbReference type="RefSeq" id="WP_119675181.1">
    <property type="nucleotide sequence ID" value="NZ_BMOR01000033.1"/>
</dbReference>
<feature type="chain" id="PRO_5047282374" evidence="1">
    <location>
        <begin position="21"/>
        <end position="162"/>
    </location>
</feature>
<comment type="caution">
    <text evidence="2">The sequence shown here is derived from an EMBL/GenBank/DDBJ whole genome shotgun (WGS) entry which is preliminary data.</text>
</comment>
<evidence type="ECO:0000313" key="2">
    <source>
        <dbReference type="EMBL" id="GGN46586.1"/>
    </source>
</evidence>
<sequence length="162" mass="17661">MPTRSLLTALLTTVTLSAPAAALTIPSFEKSAVFTQFKLVDSDSWALNDGGMNFLYHFQHPNGVDDLTIEAGPSRTSVKRLSVQFPSDLGVNRVTGRERAFVQAALAVFAPKVDQKAVMAYIDRQVNTSYDGGSRSFPRKTFGPIQVYAGRTQGTIIGFETR</sequence>
<evidence type="ECO:0000256" key="1">
    <source>
        <dbReference type="SAM" id="SignalP"/>
    </source>
</evidence>
<gene>
    <name evidence="2" type="ORF">GCM10010842_37270</name>
</gene>